<dbReference type="RefSeq" id="WP_199035639.1">
    <property type="nucleotide sequence ID" value="NZ_JAELXS010000002.1"/>
</dbReference>
<dbReference type="PANTHER" id="PTHR31061">
    <property type="entry name" value="LD22376P"/>
    <property type="match status" value="1"/>
</dbReference>
<sequence>MNRTVSDTAPLPAPLAPRERFLSLDVFRGLTILLMIVVNTAGPGAESYRQLKHAPWFGFTLADLVFPSFLFAVGTAMSFSLRRDAPAGPFLRQVARRGALMFLLGFLMYWYPFVAAAPDGGWAIKPLADTRIPGVLQRIALCYVAAAIAIRWLDVRGLVLLSAALLIGYWLVLTGLSGPGLAYDKMGNAGTRLDLWLIGPRHLYRRDHGFDPEGLLGTMPAIVNVLGGYLAGRFVRLRGKTRRTVAGLALAGAGLVALSALWARWMPIAKKLWTGSYVLLTIGLALIALAALVEMVERRGWRRGTRIFTIPGRNPLAIYLFSELFVMTLALIPVGPDMHVYEWVGIAMFQQIAPGPAGSLMCAVAYTALCWLFAWMLDRRGLILRV</sequence>
<comment type="caution">
    <text evidence="3">The sequence shown here is derived from an EMBL/GenBank/DDBJ whole genome shotgun (WGS) entry which is preliminary data.</text>
</comment>
<dbReference type="InterPro" id="IPR012429">
    <property type="entry name" value="HGSNAT_cat"/>
</dbReference>
<feature type="transmembrane region" description="Helical" evidence="1">
    <location>
        <begin position="135"/>
        <end position="153"/>
    </location>
</feature>
<evidence type="ECO:0000313" key="4">
    <source>
        <dbReference type="Proteomes" id="UP000640426"/>
    </source>
</evidence>
<accession>A0ABS0XM34</accession>
<name>A0ABS0XM34_9SPHN</name>
<keyword evidence="1" id="KW-0472">Membrane</keyword>
<feature type="transmembrane region" description="Helical" evidence="1">
    <location>
        <begin position="158"/>
        <end position="176"/>
    </location>
</feature>
<feature type="transmembrane region" description="Helical" evidence="1">
    <location>
        <begin position="214"/>
        <end position="232"/>
    </location>
</feature>
<evidence type="ECO:0000313" key="3">
    <source>
        <dbReference type="EMBL" id="MBJ6121082.1"/>
    </source>
</evidence>
<keyword evidence="1" id="KW-1133">Transmembrane helix</keyword>
<evidence type="ECO:0000256" key="1">
    <source>
        <dbReference type="SAM" id="Phobius"/>
    </source>
</evidence>
<feature type="domain" description="Heparan-alpha-glucosaminide N-acetyltransferase catalytic" evidence="2">
    <location>
        <begin position="20"/>
        <end position="174"/>
    </location>
</feature>
<keyword evidence="1" id="KW-0812">Transmembrane</keyword>
<proteinExistence type="predicted"/>
<feature type="transmembrane region" description="Helical" evidence="1">
    <location>
        <begin position="355"/>
        <end position="377"/>
    </location>
</feature>
<feature type="transmembrane region" description="Helical" evidence="1">
    <location>
        <begin position="98"/>
        <end position="115"/>
    </location>
</feature>
<dbReference type="Pfam" id="PF07786">
    <property type="entry name" value="HGSNAT_cat"/>
    <property type="match status" value="1"/>
</dbReference>
<dbReference type="Proteomes" id="UP000640426">
    <property type="component" value="Unassembled WGS sequence"/>
</dbReference>
<keyword evidence="4" id="KW-1185">Reference proteome</keyword>
<dbReference type="PANTHER" id="PTHR31061:SF24">
    <property type="entry name" value="LD22376P"/>
    <property type="match status" value="1"/>
</dbReference>
<dbReference type="EMBL" id="JAELXS010000002">
    <property type="protein sequence ID" value="MBJ6121082.1"/>
    <property type="molecule type" value="Genomic_DNA"/>
</dbReference>
<reference evidence="4" key="1">
    <citation type="submission" date="2020-12" db="EMBL/GenBank/DDBJ databases">
        <title>Hymenobacter sp.</title>
        <authorList>
            <person name="Kim M.K."/>
        </authorList>
    </citation>
    <scope>NUCLEOTIDE SEQUENCE [LARGE SCALE GENOMIC DNA]</scope>
    <source>
        <strain evidence="4">BT553</strain>
    </source>
</reference>
<feature type="transmembrane region" description="Helical" evidence="1">
    <location>
        <begin position="54"/>
        <end position="77"/>
    </location>
</feature>
<feature type="transmembrane region" description="Helical" evidence="1">
    <location>
        <begin position="277"/>
        <end position="296"/>
    </location>
</feature>
<feature type="transmembrane region" description="Helical" evidence="1">
    <location>
        <begin position="316"/>
        <end position="335"/>
    </location>
</feature>
<evidence type="ECO:0000259" key="2">
    <source>
        <dbReference type="Pfam" id="PF07786"/>
    </source>
</evidence>
<feature type="transmembrane region" description="Helical" evidence="1">
    <location>
        <begin position="244"/>
        <end position="265"/>
    </location>
</feature>
<organism evidence="3 4">
    <name type="scientific">Sphingomonas mollis</name>
    <dbReference type="NCBI Taxonomy" id="2795726"/>
    <lineage>
        <taxon>Bacteria</taxon>
        <taxon>Pseudomonadati</taxon>
        <taxon>Pseudomonadota</taxon>
        <taxon>Alphaproteobacteria</taxon>
        <taxon>Sphingomonadales</taxon>
        <taxon>Sphingomonadaceae</taxon>
        <taxon>Sphingomonas</taxon>
    </lineage>
</organism>
<gene>
    <name evidence="3" type="ORF">JAO74_04665</name>
</gene>
<protein>
    <submittedName>
        <fullName evidence="3">DUF1624 domain-containing protein</fullName>
    </submittedName>
</protein>
<feature type="transmembrane region" description="Helical" evidence="1">
    <location>
        <begin position="21"/>
        <end position="42"/>
    </location>
</feature>